<dbReference type="GO" id="GO:0015031">
    <property type="term" value="P:protein transport"/>
    <property type="evidence" value="ECO:0007669"/>
    <property type="project" value="UniProtKB-KW"/>
</dbReference>
<evidence type="ECO:0000256" key="3">
    <source>
        <dbReference type="ARBA" id="ARBA00014919"/>
    </source>
</evidence>
<comment type="function">
    <text evidence="12">Necessary for flagellar biosynthesis. May be involved in translocation of the flagellum.</text>
</comment>
<dbReference type="RefSeq" id="WP_135327116.1">
    <property type="nucleotide sequence ID" value="NZ_SRJC01000001.1"/>
</dbReference>
<keyword evidence="16" id="KW-0969">Cilium</keyword>
<dbReference type="Gene3D" id="3.40.50.300">
    <property type="entry name" value="P-loop containing nucleotide triphosphate hydrolases"/>
    <property type="match status" value="1"/>
</dbReference>
<dbReference type="InterPro" id="IPR027417">
    <property type="entry name" value="P-loop_NTPase"/>
</dbReference>
<keyword evidence="11" id="KW-1006">Bacterial flagellum protein export</keyword>
<dbReference type="Proteomes" id="UP000297982">
    <property type="component" value="Unassembled WGS sequence"/>
</dbReference>
<dbReference type="NCBIfam" id="TIGR03499">
    <property type="entry name" value="FlhF"/>
    <property type="match status" value="1"/>
</dbReference>
<dbReference type="InterPro" id="IPR000897">
    <property type="entry name" value="SRP54_GTPase_dom"/>
</dbReference>
<evidence type="ECO:0000256" key="13">
    <source>
        <dbReference type="NCBIfam" id="TIGR03499"/>
    </source>
</evidence>
<dbReference type="CDD" id="cd17873">
    <property type="entry name" value="FlhF"/>
    <property type="match status" value="1"/>
</dbReference>
<evidence type="ECO:0000313" key="16">
    <source>
        <dbReference type="EMBL" id="TGB04789.1"/>
    </source>
</evidence>
<evidence type="ECO:0000259" key="14">
    <source>
        <dbReference type="SMART" id="SM00382"/>
    </source>
</evidence>
<evidence type="ECO:0000256" key="10">
    <source>
        <dbReference type="ARBA" id="ARBA00023136"/>
    </source>
</evidence>
<dbReference type="SMART" id="SM00962">
    <property type="entry name" value="SRP54"/>
    <property type="match status" value="1"/>
</dbReference>
<keyword evidence="6" id="KW-0547">Nucleotide-binding</keyword>
<dbReference type="GO" id="GO:0006614">
    <property type="term" value="P:SRP-dependent cotranslational protein targeting to membrane"/>
    <property type="evidence" value="ECO:0007669"/>
    <property type="project" value="UniProtKB-UniRule"/>
</dbReference>
<dbReference type="GO" id="GO:0005525">
    <property type="term" value="F:GTP binding"/>
    <property type="evidence" value="ECO:0007669"/>
    <property type="project" value="UniProtKB-UniRule"/>
</dbReference>
<dbReference type="SUPFAM" id="SSF52540">
    <property type="entry name" value="P-loop containing nucleoside triphosphate hydrolases"/>
    <property type="match status" value="1"/>
</dbReference>
<evidence type="ECO:0000256" key="9">
    <source>
        <dbReference type="ARBA" id="ARBA00023134"/>
    </source>
</evidence>
<keyword evidence="9" id="KW-0342">GTP-binding</keyword>
<gene>
    <name evidence="16" type="primary">flhF</name>
    <name evidence="16" type="ORF">E4663_07300</name>
</gene>
<dbReference type="FunFam" id="3.40.50.300:FF:000695">
    <property type="entry name" value="Flagellar biosynthesis regulator FlhF"/>
    <property type="match status" value="1"/>
</dbReference>
<evidence type="ECO:0000256" key="7">
    <source>
        <dbReference type="ARBA" id="ARBA00022795"/>
    </source>
</evidence>
<dbReference type="InterPro" id="IPR020006">
    <property type="entry name" value="FlhF"/>
</dbReference>
<dbReference type="GO" id="GO:0005047">
    <property type="term" value="F:signal recognition particle binding"/>
    <property type="evidence" value="ECO:0007669"/>
    <property type="project" value="TreeGrafter"/>
</dbReference>
<keyword evidence="4" id="KW-0813">Transport</keyword>
<evidence type="ECO:0000256" key="12">
    <source>
        <dbReference type="ARBA" id="ARBA00025337"/>
    </source>
</evidence>
<keyword evidence="16" id="KW-0282">Flagellum</keyword>
<dbReference type="InterPro" id="IPR003593">
    <property type="entry name" value="AAA+_ATPase"/>
</dbReference>
<evidence type="ECO:0000256" key="1">
    <source>
        <dbReference type="ARBA" id="ARBA00004413"/>
    </source>
</evidence>
<evidence type="ECO:0000256" key="2">
    <source>
        <dbReference type="ARBA" id="ARBA00008531"/>
    </source>
</evidence>
<comment type="similarity">
    <text evidence="2">Belongs to the GTP-binding SRP family.</text>
</comment>
<comment type="subcellular location">
    <subcellularLocation>
        <location evidence="1">Cell membrane</location>
        <topology evidence="1">Peripheral membrane protein</topology>
        <orientation evidence="1">Cytoplasmic side</orientation>
    </subcellularLocation>
</comment>
<dbReference type="GO" id="GO:0044781">
    <property type="term" value="P:bacterial-type flagellum organization"/>
    <property type="evidence" value="ECO:0007669"/>
    <property type="project" value="UniProtKB-UniRule"/>
</dbReference>
<evidence type="ECO:0000256" key="11">
    <source>
        <dbReference type="ARBA" id="ARBA00023225"/>
    </source>
</evidence>
<dbReference type="GO" id="GO:0003924">
    <property type="term" value="F:GTPase activity"/>
    <property type="evidence" value="ECO:0007669"/>
    <property type="project" value="UniProtKB-UniRule"/>
</dbReference>
<feature type="domain" description="AAA+ ATPase" evidence="14">
    <location>
        <begin position="166"/>
        <end position="304"/>
    </location>
</feature>
<dbReference type="STRING" id="192814.GCA_900166575_01817"/>
<keyword evidence="16" id="KW-0966">Cell projection</keyword>
<evidence type="ECO:0000313" key="17">
    <source>
        <dbReference type="Proteomes" id="UP000297982"/>
    </source>
</evidence>
<dbReference type="Pfam" id="PF00448">
    <property type="entry name" value="SRP54"/>
    <property type="match status" value="1"/>
</dbReference>
<dbReference type="GO" id="GO:0005886">
    <property type="term" value="C:plasma membrane"/>
    <property type="evidence" value="ECO:0007669"/>
    <property type="project" value="UniProtKB-SubCell"/>
</dbReference>
<organism evidence="16 17">
    <name type="scientific">Halobacillus salinus</name>
    <dbReference type="NCBI Taxonomy" id="192814"/>
    <lineage>
        <taxon>Bacteria</taxon>
        <taxon>Bacillati</taxon>
        <taxon>Bacillota</taxon>
        <taxon>Bacilli</taxon>
        <taxon>Bacillales</taxon>
        <taxon>Bacillaceae</taxon>
        <taxon>Halobacillus</taxon>
    </lineage>
</organism>
<dbReference type="Gene3D" id="1.20.120.1380">
    <property type="entry name" value="Flagellar FlhF biosynthesis protein, N domain"/>
    <property type="match status" value="1"/>
</dbReference>
<evidence type="ECO:0000256" key="8">
    <source>
        <dbReference type="ARBA" id="ARBA00022927"/>
    </source>
</evidence>
<proteinExistence type="inferred from homology"/>
<reference evidence="16 17" key="1">
    <citation type="journal article" date="2003" name="Int. J. Syst. Evol. Microbiol.">
        <title>Halobacillus salinus sp. nov., isolated from a salt lake on the coast of the East Sea in Korea.</title>
        <authorList>
            <person name="Yoon J.H."/>
            <person name="Kang K.H."/>
            <person name="Park Y.H."/>
        </authorList>
    </citation>
    <scope>NUCLEOTIDE SEQUENCE [LARGE SCALE GENOMIC DNA]</scope>
    <source>
        <strain evidence="16 17">HSL-3</strain>
    </source>
</reference>
<feature type="domain" description="SRP54-type proteins GTP-binding" evidence="15">
    <location>
        <begin position="167"/>
        <end position="358"/>
    </location>
</feature>
<keyword evidence="7" id="KW-1005">Bacterial flagellum biogenesis</keyword>
<dbReference type="AlphaFoldDB" id="A0A4Z0H4S2"/>
<accession>A0A4Z0H4S2</accession>
<evidence type="ECO:0000256" key="6">
    <source>
        <dbReference type="ARBA" id="ARBA00022741"/>
    </source>
</evidence>
<evidence type="ECO:0000256" key="5">
    <source>
        <dbReference type="ARBA" id="ARBA00022475"/>
    </source>
</evidence>
<evidence type="ECO:0000259" key="15">
    <source>
        <dbReference type="SMART" id="SM00962"/>
    </source>
</evidence>
<comment type="caution">
    <text evidence="16">The sequence shown here is derived from an EMBL/GenBank/DDBJ whole genome shotgun (WGS) entry which is preliminary data.</text>
</comment>
<sequence>MKVKKFQAPTMPEAMKKVKKELGPNAVILNQKVVKVGGFLGMFKKDQTEVIAAIDPVDRKANVKKDTQSKPTPLPTREEKGTTEIMKEIQSLKAMVRSQDSVTTFPEGLQHVYEHLLSQEVDEELAKAWVQYVVEQGLDDSPVEDQLTRHIYQQVKDMPFGNAEDHKPFIHLVGPTGVGKTTTVAKLAADASLNKQQKVALITTDTYRIAAIEQLKTYAKILDIPIEVAYSMEDYAEARQKFADYDLVLVDTAGRNFRDANYVKELDELIEFSENTETYLVLSLTSKYQDMDDIYRQFQHLPIRQFIFTKLDETSSYGGALNMVMHHELGIAYFTNGQDVPDDIIEATPMRLSRQVVEGAVYE</sequence>
<dbReference type="EMBL" id="SRJC01000001">
    <property type="protein sequence ID" value="TGB04789.1"/>
    <property type="molecule type" value="Genomic_DNA"/>
</dbReference>
<dbReference type="PANTHER" id="PTHR43134">
    <property type="entry name" value="SIGNAL RECOGNITION PARTICLE RECEPTOR SUBUNIT ALPHA"/>
    <property type="match status" value="1"/>
</dbReference>
<keyword evidence="17" id="KW-1185">Reference proteome</keyword>
<keyword evidence="5" id="KW-1003">Cell membrane</keyword>
<protein>
    <recommendedName>
        <fullName evidence="3 13">Flagellar biosynthesis protein FlhF</fullName>
    </recommendedName>
</protein>
<evidence type="ECO:0000256" key="4">
    <source>
        <dbReference type="ARBA" id="ARBA00022448"/>
    </source>
</evidence>
<keyword evidence="10" id="KW-0472">Membrane</keyword>
<dbReference type="PANTHER" id="PTHR43134:SF3">
    <property type="entry name" value="FLAGELLAR BIOSYNTHESIS PROTEIN FLHF"/>
    <property type="match status" value="1"/>
</dbReference>
<dbReference type="InterPro" id="IPR047040">
    <property type="entry name" value="FlhF__GTPase_dom"/>
</dbReference>
<dbReference type="SMART" id="SM00382">
    <property type="entry name" value="AAA"/>
    <property type="match status" value="1"/>
</dbReference>
<keyword evidence="8" id="KW-0653">Protein transport</keyword>
<name>A0A4Z0H4S2_9BACI</name>